<sequence length="194" mass="22678">MAKQTNTVHKDVEKHRSYSLCKTYHQHKNKQKRKQKQLYIKLRFRTILPIPTLLKKPQCSLLPLLPPRIQTDEEITLRQSDRDRLVSDSEKRQEEVRRLRAEDRDRRSRAKVLQSEKVDEKSKDVEELRKFDFGRRDTYRQRVIREIEDAQAKTRAAMEAAMRAAESAADQVAAEEAAAAQAAAEKNKKKGGKR</sequence>
<evidence type="ECO:0000313" key="2">
    <source>
        <dbReference type="EMBL" id="KAJ3034680.1"/>
    </source>
</evidence>
<gene>
    <name evidence="2" type="ORF">HK097_004434</name>
</gene>
<feature type="coiled-coil region" evidence="1">
    <location>
        <begin position="155"/>
        <end position="185"/>
    </location>
</feature>
<name>A0AAD5S1K0_9FUNG</name>
<keyword evidence="1" id="KW-0175">Coiled coil</keyword>
<proteinExistence type="predicted"/>
<reference evidence="2" key="1">
    <citation type="submission" date="2020-05" db="EMBL/GenBank/DDBJ databases">
        <title>Phylogenomic resolution of chytrid fungi.</title>
        <authorList>
            <person name="Stajich J.E."/>
            <person name="Amses K."/>
            <person name="Simmons R."/>
            <person name="Seto K."/>
            <person name="Myers J."/>
            <person name="Bonds A."/>
            <person name="Quandt C.A."/>
            <person name="Barry K."/>
            <person name="Liu P."/>
            <person name="Grigoriev I."/>
            <person name="Longcore J.E."/>
            <person name="James T.Y."/>
        </authorList>
    </citation>
    <scope>NUCLEOTIDE SEQUENCE</scope>
    <source>
        <strain evidence="2">JEL0318</strain>
    </source>
</reference>
<comment type="caution">
    <text evidence="2">The sequence shown here is derived from an EMBL/GenBank/DDBJ whole genome shotgun (WGS) entry which is preliminary data.</text>
</comment>
<dbReference type="Proteomes" id="UP001212841">
    <property type="component" value="Unassembled WGS sequence"/>
</dbReference>
<keyword evidence="3" id="KW-1185">Reference proteome</keyword>
<accession>A0AAD5S1K0</accession>
<evidence type="ECO:0000313" key="3">
    <source>
        <dbReference type="Proteomes" id="UP001212841"/>
    </source>
</evidence>
<organism evidence="2 3">
    <name type="scientific">Rhizophlyctis rosea</name>
    <dbReference type="NCBI Taxonomy" id="64517"/>
    <lineage>
        <taxon>Eukaryota</taxon>
        <taxon>Fungi</taxon>
        <taxon>Fungi incertae sedis</taxon>
        <taxon>Chytridiomycota</taxon>
        <taxon>Chytridiomycota incertae sedis</taxon>
        <taxon>Chytridiomycetes</taxon>
        <taxon>Rhizophlyctidales</taxon>
        <taxon>Rhizophlyctidaceae</taxon>
        <taxon>Rhizophlyctis</taxon>
    </lineage>
</organism>
<dbReference type="AlphaFoldDB" id="A0AAD5S1K0"/>
<evidence type="ECO:0000256" key="1">
    <source>
        <dbReference type="SAM" id="Coils"/>
    </source>
</evidence>
<dbReference type="EMBL" id="JADGJD010002131">
    <property type="protein sequence ID" value="KAJ3034680.1"/>
    <property type="molecule type" value="Genomic_DNA"/>
</dbReference>
<protein>
    <submittedName>
        <fullName evidence="2">Uncharacterized protein</fullName>
    </submittedName>
</protein>